<feature type="domain" description="Methyltransferase type 11" evidence="1">
    <location>
        <begin position="47"/>
        <end position="138"/>
    </location>
</feature>
<dbReference type="SUPFAM" id="SSF53335">
    <property type="entry name" value="S-adenosyl-L-methionine-dependent methyltransferases"/>
    <property type="match status" value="1"/>
</dbReference>
<evidence type="ECO:0000313" key="3">
    <source>
        <dbReference type="Proteomes" id="UP000824782"/>
    </source>
</evidence>
<dbReference type="PANTHER" id="PTHR44942">
    <property type="entry name" value="METHYLTRANSF_11 DOMAIN-CONTAINING PROTEIN"/>
    <property type="match status" value="1"/>
</dbReference>
<dbReference type="Proteomes" id="UP000824782">
    <property type="component" value="Unassembled WGS sequence"/>
</dbReference>
<gene>
    <name evidence="2" type="ORF">GDO81_017256</name>
</gene>
<keyword evidence="3" id="KW-1185">Reference proteome</keyword>
<dbReference type="InterPro" id="IPR029063">
    <property type="entry name" value="SAM-dependent_MTases_sf"/>
</dbReference>
<dbReference type="AlphaFoldDB" id="A0AAV7ACT1"/>
<dbReference type="EMBL" id="WNYA01000008">
    <property type="protein sequence ID" value="KAG8559150.1"/>
    <property type="molecule type" value="Genomic_DNA"/>
</dbReference>
<protein>
    <recommendedName>
        <fullName evidence="1">Methyltransferase type 11 domain-containing protein</fullName>
    </recommendedName>
</protein>
<dbReference type="InterPro" id="IPR013216">
    <property type="entry name" value="Methyltransf_11"/>
</dbReference>
<organism evidence="2 3">
    <name type="scientific">Engystomops pustulosus</name>
    <name type="common">Tungara frog</name>
    <name type="synonym">Physalaemus pustulosus</name>
    <dbReference type="NCBI Taxonomy" id="76066"/>
    <lineage>
        <taxon>Eukaryota</taxon>
        <taxon>Metazoa</taxon>
        <taxon>Chordata</taxon>
        <taxon>Craniata</taxon>
        <taxon>Vertebrata</taxon>
        <taxon>Euteleostomi</taxon>
        <taxon>Amphibia</taxon>
        <taxon>Batrachia</taxon>
        <taxon>Anura</taxon>
        <taxon>Neobatrachia</taxon>
        <taxon>Hyloidea</taxon>
        <taxon>Leptodactylidae</taxon>
        <taxon>Leiuperinae</taxon>
        <taxon>Engystomops</taxon>
    </lineage>
</organism>
<sequence length="276" mass="31532">MAVQMFRKMPFSLVYQKYMLPVSTEVFNTVLSYVKDKTNGRPLDMALDVGCGTGRYTVPLAPHFKKVLGIDISESQINVAKQNTLERNVSYMVAPAEKLPINNDSVDLVNASLAAHWFPVDEFVNEAVRVLKKNGCLAAHAFYPANEIEYKNLSHDLNEVMSKVWDTLFQHVEPSNLTREVDHMLSQYQDIYEAIPLKDKKWITDIRVKIPMSVPDIIGYIQSVCMFQMFLQKDVTGAEEFLIQTEKRFRDILGEEADSALLNVYSKHYCVLACKH</sequence>
<comment type="caution">
    <text evidence="2">The sequence shown here is derived from an EMBL/GenBank/DDBJ whole genome shotgun (WGS) entry which is preliminary data.</text>
</comment>
<dbReference type="EMBL" id="WNYA01000008">
    <property type="protein sequence ID" value="KAG8559151.1"/>
    <property type="molecule type" value="Genomic_DNA"/>
</dbReference>
<reference evidence="2" key="1">
    <citation type="thesis" date="2020" institute="ProQuest LLC" country="789 East Eisenhower Parkway, Ann Arbor, MI, USA">
        <title>Comparative Genomics and Chromosome Evolution.</title>
        <authorList>
            <person name="Mudd A.B."/>
        </authorList>
    </citation>
    <scope>NUCLEOTIDE SEQUENCE</scope>
    <source>
        <strain evidence="2">237g6f4</strain>
        <tissue evidence="2">Blood</tissue>
    </source>
</reference>
<dbReference type="CDD" id="cd02440">
    <property type="entry name" value="AdoMet_MTases"/>
    <property type="match status" value="1"/>
</dbReference>
<name>A0AAV7ACT1_ENGPU</name>
<dbReference type="Pfam" id="PF08241">
    <property type="entry name" value="Methyltransf_11"/>
    <property type="match status" value="1"/>
</dbReference>
<evidence type="ECO:0000259" key="1">
    <source>
        <dbReference type="Pfam" id="PF08241"/>
    </source>
</evidence>
<dbReference type="Gene3D" id="3.40.50.150">
    <property type="entry name" value="Vaccinia Virus protein VP39"/>
    <property type="match status" value="1"/>
</dbReference>
<dbReference type="InterPro" id="IPR051052">
    <property type="entry name" value="Diverse_substrate_MTase"/>
</dbReference>
<evidence type="ECO:0000313" key="2">
    <source>
        <dbReference type="EMBL" id="KAG8559151.1"/>
    </source>
</evidence>
<proteinExistence type="predicted"/>
<dbReference type="GO" id="GO:0008757">
    <property type="term" value="F:S-adenosylmethionine-dependent methyltransferase activity"/>
    <property type="evidence" value="ECO:0007669"/>
    <property type="project" value="InterPro"/>
</dbReference>
<dbReference type="PANTHER" id="PTHR44942:SF11">
    <property type="entry name" value="METHYLTRANSFERASE DDB_G0268948"/>
    <property type="match status" value="1"/>
</dbReference>
<accession>A0AAV7ACT1</accession>